<sequence length="349" mass="39078">MSTHVAAWAHNIPTPQLFSQSTWEQLNASQRGELFFFRQQDILGVSCPKIQLAYFWYESLRSTLRGAQSAAPIAAGEEVCAVPVKKMLSLYTLTNSSLAPLLTMLQESMAAESPRKVARARQSTLDGRSLLAMFILRERARERGDFVPYVQVVLTHDIRSVPMAMAPGSAAFEALSEFLKRKARHARALALADYAKLKLTFHRFAKQLSDGIRCTSGVIGGAVPCPMEQLLEVFSEQRFLEAYAIVRARDWVLPMYNRETFMMVPIVDMLNYGQVGLRVHFNDARHAFVMVATEAIPQGRELLFYYGTMCKEAMIDLYGFTVAYARPCMGGSKSLVNGGAAGNRKRREQ</sequence>
<reference evidence="1 2" key="1">
    <citation type="journal article" date="2024" name="Science">
        <title>Giant polyketide synthase enzymes in the biosynthesis of giant marine polyether toxins.</title>
        <authorList>
            <person name="Fallon T.R."/>
            <person name="Shende V.V."/>
            <person name="Wierzbicki I.H."/>
            <person name="Pendleton A.L."/>
            <person name="Watervoot N.F."/>
            <person name="Auber R.P."/>
            <person name="Gonzalez D.J."/>
            <person name="Wisecaver J.H."/>
            <person name="Moore B.S."/>
        </authorList>
    </citation>
    <scope>NUCLEOTIDE SEQUENCE [LARGE SCALE GENOMIC DNA]</scope>
    <source>
        <strain evidence="1 2">12B1</strain>
    </source>
</reference>
<dbReference type="GO" id="GO:0016279">
    <property type="term" value="F:protein-lysine N-methyltransferase activity"/>
    <property type="evidence" value="ECO:0007669"/>
    <property type="project" value="TreeGrafter"/>
</dbReference>
<dbReference type="EMBL" id="JBGBPQ010000006">
    <property type="protein sequence ID" value="KAL1523046.1"/>
    <property type="molecule type" value="Genomic_DNA"/>
</dbReference>
<comment type="caution">
    <text evidence="1">The sequence shown here is derived from an EMBL/GenBank/DDBJ whole genome shotgun (WGS) entry which is preliminary data.</text>
</comment>
<dbReference type="Gene3D" id="3.90.1410.10">
    <property type="entry name" value="set domain protein methyltransferase, domain 1"/>
    <property type="match status" value="1"/>
</dbReference>
<evidence type="ECO:0000313" key="1">
    <source>
        <dbReference type="EMBL" id="KAL1523046.1"/>
    </source>
</evidence>
<accession>A0AB34JNH4</accession>
<dbReference type="InterPro" id="IPR050600">
    <property type="entry name" value="SETD3_SETD6_MTase"/>
</dbReference>
<name>A0AB34JNH4_PRYPA</name>
<evidence type="ECO:0008006" key="3">
    <source>
        <dbReference type="Google" id="ProtNLM"/>
    </source>
</evidence>
<gene>
    <name evidence="1" type="ORF">AB1Y20_018007</name>
</gene>
<dbReference type="PANTHER" id="PTHR13271">
    <property type="entry name" value="UNCHARACTERIZED PUTATIVE METHYLTRANSFERASE"/>
    <property type="match status" value="1"/>
</dbReference>
<dbReference type="Proteomes" id="UP001515480">
    <property type="component" value="Unassembled WGS sequence"/>
</dbReference>
<evidence type="ECO:0000313" key="2">
    <source>
        <dbReference type="Proteomes" id="UP001515480"/>
    </source>
</evidence>
<protein>
    <recommendedName>
        <fullName evidence="3">SET domain-containing protein</fullName>
    </recommendedName>
</protein>
<dbReference type="InterPro" id="IPR046341">
    <property type="entry name" value="SET_dom_sf"/>
</dbReference>
<dbReference type="SUPFAM" id="SSF82199">
    <property type="entry name" value="SET domain"/>
    <property type="match status" value="1"/>
</dbReference>
<keyword evidence="2" id="KW-1185">Reference proteome</keyword>
<proteinExistence type="predicted"/>
<organism evidence="1 2">
    <name type="scientific">Prymnesium parvum</name>
    <name type="common">Toxic golden alga</name>
    <dbReference type="NCBI Taxonomy" id="97485"/>
    <lineage>
        <taxon>Eukaryota</taxon>
        <taxon>Haptista</taxon>
        <taxon>Haptophyta</taxon>
        <taxon>Prymnesiophyceae</taxon>
        <taxon>Prymnesiales</taxon>
        <taxon>Prymnesiaceae</taxon>
        <taxon>Prymnesium</taxon>
    </lineage>
</organism>
<dbReference type="AlphaFoldDB" id="A0AB34JNH4"/>
<dbReference type="CDD" id="cd10527">
    <property type="entry name" value="SET_LSMT"/>
    <property type="match status" value="1"/>
</dbReference>